<dbReference type="PANTHER" id="PTHR21180">
    <property type="entry name" value="ENDONUCLEASE/EXONUCLEASE/PHOSPHATASE FAMILY DOMAIN-CONTAINING PROTEIN 1"/>
    <property type="match status" value="1"/>
</dbReference>
<organism evidence="2 3">
    <name type="scientific">Shiella aurantiaca</name>
    <dbReference type="NCBI Taxonomy" id="3058365"/>
    <lineage>
        <taxon>Bacteria</taxon>
        <taxon>Pseudomonadati</taxon>
        <taxon>Bacteroidota</taxon>
        <taxon>Cytophagia</taxon>
        <taxon>Cytophagales</taxon>
        <taxon>Shiellaceae</taxon>
        <taxon>Shiella</taxon>
    </lineage>
</organism>
<evidence type="ECO:0000256" key="1">
    <source>
        <dbReference type="SAM" id="Phobius"/>
    </source>
</evidence>
<keyword evidence="1" id="KW-0812">Transmembrane</keyword>
<accession>A0ABT8F3B1</accession>
<dbReference type="SUPFAM" id="SSF47781">
    <property type="entry name" value="RuvA domain 2-like"/>
    <property type="match status" value="3"/>
</dbReference>
<dbReference type="PANTHER" id="PTHR21180:SF32">
    <property type="entry name" value="ENDONUCLEASE_EXONUCLEASE_PHOSPHATASE FAMILY DOMAIN-CONTAINING PROTEIN 1"/>
    <property type="match status" value="1"/>
</dbReference>
<keyword evidence="1" id="KW-0472">Membrane</keyword>
<feature type="transmembrane region" description="Helical" evidence="1">
    <location>
        <begin position="21"/>
        <end position="44"/>
    </location>
</feature>
<dbReference type="EMBL" id="JAUHJS010000002">
    <property type="protein sequence ID" value="MDN4164724.1"/>
    <property type="molecule type" value="Genomic_DNA"/>
</dbReference>
<comment type="caution">
    <text evidence="2">The sequence shown here is derived from an EMBL/GenBank/DDBJ whole genome shotgun (WGS) entry which is preliminary data.</text>
</comment>
<keyword evidence="3" id="KW-1185">Reference proteome</keyword>
<dbReference type="Pfam" id="PF12836">
    <property type="entry name" value="HHH_3"/>
    <property type="match status" value="2"/>
</dbReference>
<evidence type="ECO:0000313" key="2">
    <source>
        <dbReference type="EMBL" id="MDN4164724.1"/>
    </source>
</evidence>
<sequence length="308" mass="35823">MRTKLNRWIRDYFGFSQREARGFIVLLLLIVVVLCLPMVFNVWWAQPPVIPEGNREKLDSLAAQLLDTLAEEKSLVTQSYILPSDLSPFNPNELNEESWVDLGLPDYIAKRIAKYQAKGGVFYDKEDVQKIYGFPEELYHQLVPYMVFPERHRKSYASNQETNFPEKREKQAWQIIPFNINTADTTQLKQIRGIGSKTSLRILAYRDKLGGFVDTQQFQEVWGLDTAVVRQLNEYAFVSHDFVPQKLAINTAPADSLALHPYVSWQQARLIAAYREQHGAFARPEDLLKIKTLQKEWLDKVRKYIELN</sequence>
<name>A0ABT8F3B1_9BACT</name>
<reference evidence="2" key="1">
    <citation type="submission" date="2023-06" db="EMBL/GenBank/DDBJ databases">
        <title>Cytophagales bacterium Strain LB-30, isolated from soil.</title>
        <authorList>
            <person name="Liu B."/>
        </authorList>
    </citation>
    <scope>NUCLEOTIDE SEQUENCE</scope>
    <source>
        <strain evidence="2">LB-30</strain>
    </source>
</reference>
<gene>
    <name evidence="2" type="ORF">QWY31_04375</name>
</gene>
<keyword evidence="1" id="KW-1133">Transmembrane helix</keyword>
<dbReference type="RefSeq" id="WP_320003251.1">
    <property type="nucleotide sequence ID" value="NZ_JAUHJS010000002.1"/>
</dbReference>
<dbReference type="InterPro" id="IPR051675">
    <property type="entry name" value="Endo/Exo/Phosphatase_dom_1"/>
</dbReference>
<dbReference type="Proteomes" id="UP001168552">
    <property type="component" value="Unassembled WGS sequence"/>
</dbReference>
<dbReference type="InterPro" id="IPR010994">
    <property type="entry name" value="RuvA_2-like"/>
</dbReference>
<evidence type="ECO:0000313" key="3">
    <source>
        <dbReference type="Proteomes" id="UP001168552"/>
    </source>
</evidence>
<proteinExistence type="predicted"/>
<protein>
    <submittedName>
        <fullName evidence="2">Helix-hairpin-helix domain-containing protein</fullName>
    </submittedName>
</protein>
<dbReference type="Gene3D" id="1.10.150.280">
    <property type="entry name" value="AF1531-like domain"/>
    <property type="match status" value="2"/>
</dbReference>